<evidence type="ECO:0000313" key="2">
    <source>
        <dbReference type="Proteomes" id="UP001324380"/>
    </source>
</evidence>
<organism evidence="1 2">
    <name type="scientific">Mucilaginibacter sabulilitoris</name>
    <dbReference type="NCBI Taxonomy" id="1173583"/>
    <lineage>
        <taxon>Bacteria</taxon>
        <taxon>Pseudomonadati</taxon>
        <taxon>Bacteroidota</taxon>
        <taxon>Sphingobacteriia</taxon>
        <taxon>Sphingobacteriales</taxon>
        <taxon>Sphingobacteriaceae</taxon>
        <taxon>Mucilaginibacter</taxon>
    </lineage>
</organism>
<dbReference type="SUPFAM" id="SSF46785">
    <property type="entry name" value="Winged helix' DNA-binding domain"/>
    <property type="match status" value="1"/>
</dbReference>
<dbReference type="InterPro" id="IPR036390">
    <property type="entry name" value="WH_DNA-bd_sf"/>
</dbReference>
<dbReference type="InterPro" id="IPR036388">
    <property type="entry name" value="WH-like_DNA-bd_sf"/>
</dbReference>
<gene>
    <name evidence="1" type="ORF">SNE25_14725</name>
</gene>
<reference evidence="1 2" key="1">
    <citation type="submission" date="2023-11" db="EMBL/GenBank/DDBJ databases">
        <title>Analysis of the Genomes of Mucilaginibacter gossypii cycad 4 and M. sabulilitoris SNA2: microbes with the potential for plant growth promotion.</title>
        <authorList>
            <person name="Hirsch A.M."/>
            <person name="Humm E."/>
            <person name="Rubbi M."/>
            <person name="Del Vecchio G."/>
            <person name="Ha S.M."/>
            <person name="Pellegrini M."/>
            <person name="Gunsalus R.P."/>
        </authorList>
    </citation>
    <scope>NUCLEOTIDE SEQUENCE [LARGE SCALE GENOMIC DNA]</scope>
    <source>
        <strain evidence="1 2">SNA2</strain>
    </source>
</reference>
<proteinExistence type="predicted"/>
<dbReference type="Proteomes" id="UP001324380">
    <property type="component" value="Chromosome"/>
</dbReference>
<accession>A0ABZ0TUK4</accession>
<keyword evidence="2" id="KW-1185">Reference proteome</keyword>
<protein>
    <submittedName>
        <fullName evidence="1">MarR family winged helix-turn-helix transcriptional regulator</fullName>
    </submittedName>
</protein>
<name>A0ABZ0TUK4_9SPHI</name>
<dbReference type="EMBL" id="CP139558">
    <property type="protein sequence ID" value="WPU96776.1"/>
    <property type="molecule type" value="Genomic_DNA"/>
</dbReference>
<sequence length="217" mass="25082">MKPVVQLVEEWSGFEEVSDDHSVEAFCRYYLQKQRPKPKNPGKAGERIMNGAHLLKTMGRILSAYSLYFRSAVNHIGAPPAECFYYLNGLLHLGEVRKSDLINHMFAETTTGMEVINRLIREEKVSERTSPDDKRAKLITITEQGLQALDEYYKISGKVVEMTFKDINDDVIVDCYEMLKYCEQRNSVTAIEFKNKPFDKMYQHIMDNKPGDILNEE</sequence>
<dbReference type="Gene3D" id="1.10.10.10">
    <property type="entry name" value="Winged helix-like DNA-binding domain superfamily/Winged helix DNA-binding domain"/>
    <property type="match status" value="1"/>
</dbReference>
<dbReference type="RefSeq" id="WP_321565865.1">
    <property type="nucleotide sequence ID" value="NZ_CP139558.1"/>
</dbReference>
<evidence type="ECO:0000313" key="1">
    <source>
        <dbReference type="EMBL" id="WPU96776.1"/>
    </source>
</evidence>